<accession>A0A9W6GUY3</accession>
<dbReference type="AlphaFoldDB" id="A0A9W6GUY3"/>
<comment type="caution">
    <text evidence="1">The sequence shown here is derived from an EMBL/GenBank/DDBJ whole genome shotgun (WGS) entry which is preliminary data.</text>
</comment>
<reference evidence="1" key="1">
    <citation type="journal article" date="2023" name="Int. J. Syst. Evol. Microbiol.">
        <title>Methylocystis iwaonis sp. nov., a type II methane-oxidizing bacterium from surface soil of a rice paddy field in Japan, and emended description of the genus Methylocystis (ex Whittenbury et al. 1970) Bowman et al. 1993.</title>
        <authorList>
            <person name="Kaise H."/>
            <person name="Sawadogo J.B."/>
            <person name="Alam M.S."/>
            <person name="Ueno C."/>
            <person name="Dianou D."/>
            <person name="Shinjo R."/>
            <person name="Asakawa S."/>
        </authorList>
    </citation>
    <scope>NUCLEOTIDE SEQUENCE</scope>
    <source>
        <strain evidence="1">LMG27198</strain>
    </source>
</reference>
<organism evidence="1 2">
    <name type="scientific">Methylocystis echinoides</name>
    <dbReference type="NCBI Taxonomy" id="29468"/>
    <lineage>
        <taxon>Bacteria</taxon>
        <taxon>Pseudomonadati</taxon>
        <taxon>Pseudomonadota</taxon>
        <taxon>Alphaproteobacteria</taxon>
        <taxon>Hyphomicrobiales</taxon>
        <taxon>Methylocystaceae</taxon>
        <taxon>Methylocystis</taxon>
    </lineage>
</organism>
<dbReference type="Proteomes" id="UP001144323">
    <property type="component" value="Unassembled WGS sequence"/>
</dbReference>
<gene>
    <name evidence="1" type="ORF">LMG27198_23680</name>
</gene>
<keyword evidence="2" id="KW-1185">Reference proteome</keyword>
<evidence type="ECO:0000313" key="1">
    <source>
        <dbReference type="EMBL" id="GLI93376.1"/>
    </source>
</evidence>
<proteinExistence type="predicted"/>
<protein>
    <submittedName>
        <fullName evidence="1">Uncharacterized protein</fullName>
    </submittedName>
</protein>
<sequence>MKPGFLAALLLALNATPTPAISQGRHYGHLPIHVRGTLQGSETHEDVFHGRAGQRVKVEVHSARMRWLEVSVRPLLLARAPVFSFHGTQGSSGEVTLPHDGAYRLRVAIRPEGARIGHRVDFRVDITAASHLAFDAPPSVLERERGPRT</sequence>
<dbReference type="Gene3D" id="2.60.120.380">
    <property type="match status" value="1"/>
</dbReference>
<evidence type="ECO:0000313" key="2">
    <source>
        <dbReference type="Proteomes" id="UP001144323"/>
    </source>
</evidence>
<dbReference type="RefSeq" id="WP_281803152.1">
    <property type="nucleotide sequence ID" value="NZ_BSEC01000001.1"/>
</dbReference>
<dbReference type="EMBL" id="BSEC01000001">
    <property type="protein sequence ID" value="GLI93376.1"/>
    <property type="molecule type" value="Genomic_DNA"/>
</dbReference>
<name>A0A9W6GUY3_9HYPH</name>